<keyword evidence="1 4" id="KW-0808">Transferase</keyword>
<dbReference type="PANTHER" id="PTHR11907">
    <property type="entry name" value="AMIDOPHOSPHORIBOSYLTRANSFERASE"/>
    <property type="match status" value="1"/>
</dbReference>
<accession>A0A5B7H5G1</accession>
<dbReference type="EMBL" id="VSRR010023001">
    <property type="protein sequence ID" value="MPC65166.1"/>
    <property type="molecule type" value="Genomic_DNA"/>
</dbReference>
<keyword evidence="2" id="KW-0315">Glutamine amidotransferase</keyword>
<evidence type="ECO:0000313" key="5">
    <source>
        <dbReference type="Proteomes" id="UP000324222"/>
    </source>
</evidence>
<keyword evidence="5" id="KW-1185">Reference proteome</keyword>
<dbReference type="AlphaFoldDB" id="A0A5B7H5G1"/>
<name>A0A5B7H5G1_PORTR</name>
<keyword evidence="4" id="KW-0328">Glycosyltransferase</keyword>
<dbReference type="GO" id="GO:0016757">
    <property type="term" value="F:glycosyltransferase activity"/>
    <property type="evidence" value="ECO:0007669"/>
    <property type="project" value="UniProtKB-KW"/>
</dbReference>
<evidence type="ECO:0000256" key="1">
    <source>
        <dbReference type="ARBA" id="ARBA00022679"/>
    </source>
</evidence>
<organism evidence="4 5">
    <name type="scientific">Portunus trituberculatus</name>
    <name type="common">Swimming crab</name>
    <name type="synonym">Neptunus trituberculatus</name>
    <dbReference type="NCBI Taxonomy" id="210409"/>
    <lineage>
        <taxon>Eukaryota</taxon>
        <taxon>Metazoa</taxon>
        <taxon>Ecdysozoa</taxon>
        <taxon>Arthropoda</taxon>
        <taxon>Crustacea</taxon>
        <taxon>Multicrustacea</taxon>
        <taxon>Malacostraca</taxon>
        <taxon>Eumalacostraca</taxon>
        <taxon>Eucarida</taxon>
        <taxon>Decapoda</taxon>
        <taxon>Pleocyemata</taxon>
        <taxon>Brachyura</taxon>
        <taxon>Eubrachyura</taxon>
        <taxon>Portunoidea</taxon>
        <taxon>Portunidae</taxon>
        <taxon>Portuninae</taxon>
        <taxon>Portunus</taxon>
    </lineage>
</organism>
<feature type="domain" description="Phosphoribosyltransferase" evidence="3">
    <location>
        <begin position="42"/>
        <end position="84"/>
    </location>
</feature>
<dbReference type="OrthoDB" id="191723at2759"/>
<dbReference type="Pfam" id="PF00156">
    <property type="entry name" value="Pribosyltran"/>
    <property type="match status" value="1"/>
</dbReference>
<dbReference type="InterPro" id="IPR029057">
    <property type="entry name" value="PRTase-like"/>
</dbReference>
<reference evidence="4 5" key="1">
    <citation type="submission" date="2019-05" db="EMBL/GenBank/DDBJ databases">
        <title>Another draft genome of Portunus trituberculatus and its Hox gene families provides insights of decapod evolution.</title>
        <authorList>
            <person name="Jeong J.-H."/>
            <person name="Song I."/>
            <person name="Kim S."/>
            <person name="Choi T."/>
            <person name="Kim D."/>
            <person name="Ryu S."/>
            <person name="Kim W."/>
        </authorList>
    </citation>
    <scope>NUCLEOTIDE SEQUENCE [LARGE SCALE GENOMIC DNA]</scope>
    <source>
        <tissue evidence="4">Muscle</tissue>
    </source>
</reference>
<evidence type="ECO:0000256" key="2">
    <source>
        <dbReference type="ARBA" id="ARBA00022962"/>
    </source>
</evidence>
<gene>
    <name evidence="4" type="primary">PPAT_1</name>
    <name evidence="4" type="ORF">E2C01_059296</name>
</gene>
<evidence type="ECO:0000313" key="4">
    <source>
        <dbReference type="EMBL" id="MPC65166.1"/>
    </source>
</evidence>
<sequence length="165" mass="18267">MFWPQSGIPYIEVLCKNRYVGRSFIQPDTRSRQLAVAKKFGVLSENLMGRRVVLVDDSIVRGTTVGPIIQLLRQAGAKEVHIRVASPPLKHPCYMGINIPTRGELLANQKPLEELASYVGADSLAYLSIEGLRKAVRQGIVLKNNIPTGHCTACLDGNYPVNLEW</sequence>
<proteinExistence type="predicted"/>
<dbReference type="Gene3D" id="3.40.50.2020">
    <property type="match status" value="1"/>
</dbReference>
<dbReference type="SUPFAM" id="SSF53271">
    <property type="entry name" value="PRTase-like"/>
    <property type="match status" value="1"/>
</dbReference>
<dbReference type="Proteomes" id="UP000324222">
    <property type="component" value="Unassembled WGS sequence"/>
</dbReference>
<protein>
    <submittedName>
        <fullName evidence="4">Amidophosphoribosyltransferase</fullName>
    </submittedName>
</protein>
<evidence type="ECO:0000259" key="3">
    <source>
        <dbReference type="Pfam" id="PF00156"/>
    </source>
</evidence>
<dbReference type="InterPro" id="IPR000836">
    <property type="entry name" value="PRTase_dom"/>
</dbReference>
<dbReference type="CDD" id="cd06223">
    <property type="entry name" value="PRTases_typeI"/>
    <property type="match status" value="1"/>
</dbReference>
<comment type="caution">
    <text evidence="4">The sequence shown here is derived from an EMBL/GenBank/DDBJ whole genome shotgun (WGS) entry which is preliminary data.</text>
</comment>